<evidence type="ECO:0000256" key="7">
    <source>
        <dbReference type="SAM" id="SignalP"/>
    </source>
</evidence>
<dbReference type="EMBL" id="JAKELL010000157">
    <property type="protein sequence ID" value="KAH8979748.1"/>
    <property type="molecule type" value="Genomic_DNA"/>
</dbReference>
<evidence type="ECO:0000313" key="9">
    <source>
        <dbReference type="Proteomes" id="UP001201163"/>
    </source>
</evidence>
<feature type="compositionally biased region" description="Polar residues" evidence="5">
    <location>
        <begin position="329"/>
        <end position="340"/>
    </location>
</feature>
<organism evidence="8 9">
    <name type="scientific">Lactarius akahatsu</name>
    <dbReference type="NCBI Taxonomy" id="416441"/>
    <lineage>
        <taxon>Eukaryota</taxon>
        <taxon>Fungi</taxon>
        <taxon>Dikarya</taxon>
        <taxon>Basidiomycota</taxon>
        <taxon>Agaricomycotina</taxon>
        <taxon>Agaricomycetes</taxon>
        <taxon>Russulales</taxon>
        <taxon>Russulaceae</taxon>
        <taxon>Lactarius</taxon>
    </lineage>
</organism>
<evidence type="ECO:0000256" key="1">
    <source>
        <dbReference type="ARBA" id="ARBA00004167"/>
    </source>
</evidence>
<dbReference type="GO" id="GO:0071944">
    <property type="term" value="C:cell periphery"/>
    <property type="evidence" value="ECO:0007669"/>
    <property type="project" value="UniProtKB-ARBA"/>
</dbReference>
<protein>
    <submittedName>
        <fullName evidence="8">Uncharacterized protein</fullName>
    </submittedName>
</protein>
<evidence type="ECO:0000256" key="6">
    <source>
        <dbReference type="SAM" id="Phobius"/>
    </source>
</evidence>
<dbReference type="Gene3D" id="1.20.5.510">
    <property type="entry name" value="Single helix bin"/>
    <property type="match status" value="1"/>
</dbReference>
<sequence length="349" mass="35901">MRSFAALASFLVLLVVGDLAVAQINAPDCSLSWKWTFNSLGQNACTVAAYMMATCNGGAFTINALQPGYSYTGPSGVDNANLCKCNTVTYNLISACDACQSATWITWSEYSFNCTRTLPPSTFPNAVPSGTVVPQWALLDHTNENLWNATTAFVVGDTPEIQPGSLISTGASASTSGKDSSTTSTASRSGSTSSSSTSSSPSSSPTSSSGSKSNTGAIAGGVAGGVVAVAAVIGLLFFFLRRRPRPQAPSAAFVVDGTTPPPSAGQHMGQVHHAQVNSADGTSYVPGTPITAMKFYDPSDPSTFPGYQSVPGTPDVHVPVAPYEGSLNGNTLASMQTTRPQGYHGLPTV</sequence>
<accession>A0AAD4L4C9</accession>
<feature type="transmembrane region" description="Helical" evidence="6">
    <location>
        <begin position="217"/>
        <end position="240"/>
    </location>
</feature>
<keyword evidence="2 6" id="KW-0812">Transmembrane</keyword>
<reference evidence="8" key="1">
    <citation type="submission" date="2022-01" db="EMBL/GenBank/DDBJ databases">
        <title>Comparative genomics reveals a dynamic genome evolution in the ectomycorrhizal milk-cap (Lactarius) mushrooms.</title>
        <authorList>
            <consortium name="DOE Joint Genome Institute"/>
            <person name="Lebreton A."/>
            <person name="Tang N."/>
            <person name="Kuo A."/>
            <person name="LaButti K."/>
            <person name="Drula E."/>
            <person name="Barry K."/>
            <person name="Clum A."/>
            <person name="Lipzen A."/>
            <person name="Mousain D."/>
            <person name="Ng V."/>
            <person name="Wang R."/>
            <person name="Wang X."/>
            <person name="Dai Y."/>
            <person name="Henrissat B."/>
            <person name="Grigoriev I.V."/>
            <person name="Guerin-Laguette A."/>
            <person name="Yu F."/>
            <person name="Martin F.M."/>
        </authorList>
    </citation>
    <scope>NUCLEOTIDE SEQUENCE</scope>
    <source>
        <strain evidence="8">QP</strain>
    </source>
</reference>
<name>A0AAD4L4C9_9AGAM</name>
<evidence type="ECO:0000313" key="8">
    <source>
        <dbReference type="EMBL" id="KAH8979748.1"/>
    </source>
</evidence>
<keyword evidence="9" id="KW-1185">Reference proteome</keyword>
<comment type="caution">
    <text evidence="8">The sequence shown here is derived from an EMBL/GenBank/DDBJ whole genome shotgun (WGS) entry which is preliminary data.</text>
</comment>
<dbReference type="AlphaFoldDB" id="A0AAD4L4C9"/>
<gene>
    <name evidence="8" type="ORF">EDB92DRAFT_333053</name>
</gene>
<dbReference type="PANTHER" id="PTHR15549">
    <property type="entry name" value="PAIRED IMMUNOGLOBULIN-LIKE TYPE 2 RECEPTOR"/>
    <property type="match status" value="1"/>
</dbReference>
<keyword evidence="4 6" id="KW-0472">Membrane</keyword>
<feature type="region of interest" description="Disordered" evidence="5">
    <location>
        <begin position="164"/>
        <end position="214"/>
    </location>
</feature>
<proteinExistence type="predicted"/>
<evidence type="ECO:0000256" key="2">
    <source>
        <dbReference type="ARBA" id="ARBA00022692"/>
    </source>
</evidence>
<comment type="subcellular location">
    <subcellularLocation>
        <location evidence="1">Membrane</location>
        <topology evidence="1">Single-pass membrane protein</topology>
    </subcellularLocation>
</comment>
<evidence type="ECO:0000256" key="5">
    <source>
        <dbReference type="SAM" id="MobiDB-lite"/>
    </source>
</evidence>
<dbReference type="Proteomes" id="UP001201163">
    <property type="component" value="Unassembled WGS sequence"/>
</dbReference>
<dbReference type="InterPro" id="IPR051694">
    <property type="entry name" value="Immunoregulatory_rcpt-like"/>
</dbReference>
<keyword evidence="3 6" id="KW-1133">Transmembrane helix</keyword>
<evidence type="ECO:0000256" key="3">
    <source>
        <dbReference type="ARBA" id="ARBA00022989"/>
    </source>
</evidence>
<feature type="signal peptide" evidence="7">
    <location>
        <begin position="1"/>
        <end position="22"/>
    </location>
</feature>
<dbReference type="GO" id="GO:0016020">
    <property type="term" value="C:membrane"/>
    <property type="evidence" value="ECO:0007669"/>
    <property type="project" value="UniProtKB-SubCell"/>
</dbReference>
<dbReference type="PANTHER" id="PTHR15549:SF26">
    <property type="entry name" value="AXIAL BUDDING PATTERN PROTEIN 2-RELATED"/>
    <property type="match status" value="1"/>
</dbReference>
<feature type="region of interest" description="Disordered" evidence="5">
    <location>
        <begin position="329"/>
        <end position="349"/>
    </location>
</feature>
<keyword evidence="7" id="KW-0732">Signal</keyword>
<feature type="chain" id="PRO_5041966017" evidence="7">
    <location>
        <begin position="23"/>
        <end position="349"/>
    </location>
</feature>
<evidence type="ECO:0000256" key="4">
    <source>
        <dbReference type="ARBA" id="ARBA00023136"/>
    </source>
</evidence>